<evidence type="ECO:0000313" key="1">
    <source>
        <dbReference type="EMBL" id="KAG6946950.1"/>
    </source>
</evidence>
<organism evidence="1 2">
    <name type="scientific">Phytophthora cactorum</name>
    <dbReference type="NCBI Taxonomy" id="29920"/>
    <lineage>
        <taxon>Eukaryota</taxon>
        <taxon>Sar</taxon>
        <taxon>Stramenopiles</taxon>
        <taxon>Oomycota</taxon>
        <taxon>Peronosporomycetes</taxon>
        <taxon>Peronosporales</taxon>
        <taxon>Peronosporaceae</taxon>
        <taxon>Phytophthora</taxon>
    </lineage>
</organism>
<dbReference type="EMBL" id="JAENGZ010001647">
    <property type="protein sequence ID" value="KAG6946950.1"/>
    <property type="molecule type" value="Genomic_DNA"/>
</dbReference>
<name>A0A8T1TR26_9STRA</name>
<proteinExistence type="predicted"/>
<reference evidence="1" key="1">
    <citation type="submission" date="2021-01" db="EMBL/GenBank/DDBJ databases">
        <title>Phytophthora aleatoria, a newly-described species from Pinus radiata is distinct from Phytophthora cactorum isolates based on comparative genomics.</title>
        <authorList>
            <person name="Mcdougal R."/>
            <person name="Panda P."/>
            <person name="Williams N."/>
            <person name="Studholme D.J."/>
        </authorList>
    </citation>
    <scope>NUCLEOTIDE SEQUENCE</scope>
    <source>
        <strain evidence="1">NZFS 3830</strain>
    </source>
</reference>
<feature type="non-terminal residue" evidence="1">
    <location>
        <position position="64"/>
    </location>
</feature>
<gene>
    <name evidence="1" type="ORF">JG687_00016418</name>
</gene>
<evidence type="ECO:0000313" key="2">
    <source>
        <dbReference type="Proteomes" id="UP000688947"/>
    </source>
</evidence>
<sequence length="64" mass="7212">MQNGRSRPAWLKTIVLRPVILRRMSNHPTRNSLWTSHTTITSLFSCVFRRGSTKTGATANGRVS</sequence>
<protein>
    <submittedName>
        <fullName evidence="1">Uncharacterized protein</fullName>
    </submittedName>
</protein>
<accession>A0A8T1TR26</accession>
<comment type="caution">
    <text evidence="1">The sequence shown here is derived from an EMBL/GenBank/DDBJ whole genome shotgun (WGS) entry which is preliminary data.</text>
</comment>
<dbReference type="Proteomes" id="UP000688947">
    <property type="component" value="Unassembled WGS sequence"/>
</dbReference>
<dbReference type="AlphaFoldDB" id="A0A8T1TR26"/>